<reference evidence="1" key="1">
    <citation type="submission" date="2018-06" db="EMBL/GenBank/DDBJ databases">
        <authorList>
            <person name="Zhirakovskaya E."/>
        </authorList>
    </citation>
    <scope>NUCLEOTIDE SEQUENCE</scope>
</reference>
<sequence length="462" mass="54985">MRIEESKSSAWFAEVREKEKVLFSEVNLLLRALDRAFNPENLPVSEQSYGARNFFPELTSVRDVILRVLGILEVIIPESKKNAFWFQKFAEQKFLSDRKRDLLRESLNKQDKPEKSLFLLYDSFINLKVIINDLLKSNTVSYTGYKNFGDLLGREIRENRIFDPFRKGFDHEFDSIDNTRIKDIVKSLKVRGYKREISGVFIYLFRFLRYLGHIELSSYRSVSLNCAFLILVLLRSEIRSFVSYLDDMMQDVHDKGLRDVLQSIAFQFSMESKRVYAQELKDVLSRNDSGQVRGRMENCHGIFRNLTEQCIVQLAQYFSPDIRGEEVFPSFETRVEQSLRLRDDIYILCRFFEIFEGRVKDSVKRKKVLESLRDYMLYFESLSFRLLRYDDYEEFHRFFNEFMSITPDVFDTYGAHKMFEKAHKFKVYLETTLRLISQRSELRDKPVNEDKVQKVIQQYLPG</sequence>
<name>A0A3B1CZR1_9ZZZZ</name>
<proteinExistence type="predicted"/>
<gene>
    <name evidence="1" type="ORF">MNBD_NITROSPIRAE03-2110</name>
</gene>
<organism evidence="1">
    <name type="scientific">hydrothermal vent metagenome</name>
    <dbReference type="NCBI Taxonomy" id="652676"/>
    <lineage>
        <taxon>unclassified sequences</taxon>
        <taxon>metagenomes</taxon>
        <taxon>ecological metagenomes</taxon>
    </lineage>
</organism>
<dbReference type="AlphaFoldDB" id="A0A3B1CZR1"/>
<evidence type="ECO:0000313" key="1">
    <source>
        <dbReference type="EMBL" id="VAX29308.1"/>
    </source>
</evidence>
<dbReference type="EMBL" id="UOGI01000048">
    <property type="protein sequence ID" value="VAX29308.1"/>
    <property type="molecule type" value="Genomic_DNA"/>
</dbReference>
<accession>A0A3B1CZR1</accession>
<protein>
    <submittedName>
        <fullName evidence="1">Uncharacterized protein</fullName>
    </submittedName>
</protein>